<comment type="caution">
    <text evidence="1">The sequence shown here is derived from an EMBL/GenBank/DDBJ whole genome shotgun (WGS) entry which is preliminary data.</text>
</comment>
<dbReference type="EMBL" id="JACIER010000026">
    <property type="protein sequence ID" value="MBB4046261.1"/>
    <property type="molecule type" value="Genomic_DNA"/>
</dbReference>
<dbReference type="AlphaFoldDB" id="A0A840D5L2"/>
<organism evidence="1 2">
    <name type="scientific">Bacteroides reticulotermitis</name>
    <dbReference type="NCBI Taxonomy" id="1133319"/>
    <lineage>
        <taxon>Bacteria</taxon>
        <taxon>Pseudomonadati</taxon>
        <taxon>Bacteroidota</taxon>
        <taxon>Bacteroidia</taxon>
        <taxon>Bacteroidales</taxon>
        <taxon>Bacteroidaceae</taxon>
        <taxon>Bacteroides</taxon>
    </lineage>
</organism>
<reference evidence="1" key="1">
    <citation type="submission" date="2020-08" db="EMBL/GenBank/DDBJ databases">
        <title>Genomic Encyclopedia of Type Strains, Phase IV (KMG-IV): sequencing the most valuable type-strain genomes for metagenomic binning, comparative biology and taxonomic classification.</title>
        <authorList>
            <person name="Goeker M."/>
        </authorList>
    </citation>
    <scope>NUCLEOTIDE SEQUENCE [LARGE SCALE GENOMIC DNA]</scope>
    <source>
        <strain evidence="1">DSM 105720</strain>
    </source>
</reference>
<keyword evidence="2" id="KW-1185">Reference proteome</keyword>
<accession>A0A840D5L2</accession>
<name>A0A840D5L2_9BACE</name>
<dbReference type="Proteomes" id="UP000560658">
    <property type="component" value="Unassembled WGS sequence"/>
</dbReference>
<sequence length="52" mass="6148">MHLSAPEEWSMRNTNCQTKVPTIYIYPPFYAESGNTTKNQHLQDYTSYTLYI</sequence>
<protein>
    <submittedName>
        <fullName evidence="1">Uncharacterized protein</fullName>
    </submittedName>
</protein>
<gene>
    <name evidence="1" type="ORF">GGR06_004095</name>
</gene>
<proteinExistence type="predicted"/>
<evidence type="ECO:0000313" key="1">
    <source>
        <dbReference type="EMBL" id="MBB4046261.1"/>
    </source>
</evidence>
<evidence type="ECO:0000313" key="2">
    <source>
        <dbReference type="Proteomes" id="UP000560658"/>
    </source>
</evidence>